<dbReference type="PANTHER" id="PTHR22916">
    <property type="entry name" value="GLYCOSYLTRANSFERASE"/>
    <property type="match status" value="1"/>
</dbReference>
<reference evidence="3 5" key="1">
    <citation type="submission" date="2016-10" db="EMBL/GenBank/DDBJ databases">
        <authorList>
            <person name="Varghese N."/>
            <person name="Submissions S."/>
        </authorList>
    </citation>
    <scope>NUCLEOTIDE SEQUENCE [LARGE SCALE GENOMIC DNA]</scope>
    <source>
        <strain evidence="3 5">DSM 17835</strain>
    </source>
</reference>
<dbReference type="EMBL" id="VFET01000026">
    <property type="protein sequence ID" value="TWS01559.1"/>
    <property type="molecule type" value="Genomic_DNA"/>
</dbReference>
<evidence type="ECO:0000313" key="5">
    <source>
        <dbReference type="Proteomes" id="UP000182858"/>
    </source>
</evidence>
<dbReference type="Gene3D" id="3.90.550.10">
    <property type="entry name" value="Spore Coat Polysaccharide Biosynthesis Protein SpsA, Chain A"/>
    <property type="match status" value="1"/>
</dbReference>
<dbReference type="Proteomes" id="UP000317951">
    <property type="component" value="Unassembled WGS sequence"/>
</dbReference>
<keyword evidence="1" id="KW-0997">Cell inner membrane</keyword>
<evidence type="ECO:0000259" key="2">
    <source>
        <dbReference type="Pfam" id="PF00535"/>
    </source>
</evidence>
<dbReference type="SUPFAM" id="SSF53448">
    <property type="entry name" value="Nucleotide-diphospho-sugar transferases"/>
    <property type="match status" value="1"/>
</dbReference>
<dbReference type="InterPro" id="IPR029044">
    <property type="entry name" value="Nucleotide-diphossugar_trans"/>
</dbReference>
<reference evidence="4 6" key="2">
    <citation type="submission" date="2019-06" db="EMBL/GenBank/DDBJ databases">
        <title>Pseudomonas bimorpha sp. nov. isolated from bovine raw milk and skim milk concentrate.</title>
        <authorList>
            <person name="Hofmann K."/>
            <person name="Huptas C."/>
            <person name="Doll E."/>
            <person name="Scherer S."/>
            <person name="Wenning M."/>
        </authorList>
    </citation>
    <scope>NUCLEOTIDE SEQUENCE [LARGE SCALE GENOMIC DNA]</scope>
    <source>
        <strain evidence="4 6">DSM 17835</strain>
    </source>
</reference>
<gene>
    <name evidence="4" type="ORF">FIV36_24220</name>
    <name evidence="3" type="ORF">SAMN05216591_2872</name>
</gene>
<evidence type="ECO:0000256" key="1">
    <source>
        <dbReference type="ARBA" id="ARBA00022519"/>
    </source>
</evidence>
<evidence type="ECO:0000313" key="6">
    <source>
        <dbReference type="Proteomes" id="UP000317951"/>
    </source>
</evidence>
<evidence type="ECO:0000313" key="4">
    <source>
        <dbReference type="EMBL" id="TWS01559.1"/>
    </source>
</evidence>
<dbReference type="InterPro" id="IPR001173">
    <property type="entry name" value="Glyco_trans_2-like"/>
</dbReference>
<protein>
    <submittedName>
        <fullName evidence="3">Glycosyl transferase family 2</fullName>
    </submittedName>
    <submittedName>
        <fullName evidence="4">Glycosyltransferase family 2 protein</fullName>
    </submittedName>
</protein>
<feature type="domain" description="Glycosyltransferase 2-like" evidence="2">
    <location>
        <begin position="6"/>
        <end position="135"/>
    </location>
</feature>
<proteinExistence type="predicted"/>
<sequence>MEPLVSILIPTNNRPQLVVKAITSALCQSYKKIEVVVTDNSESNETQLAVGKIPDTRLKYIKNNTNIGPVINWRKALVEASGEYCILLPDDDYFINPFYVAEAVEIAQENGVDLVITNCLLGYPDRTLVASSHHGGLIDSKEFIEGFWKRFYIPTISNLFKRSTALELKAFNSNDILYSDIDLWLKIMSTSDKVYCYDKPSIYYLFHSANIVTTMSTESLIKNSRFLRDAVGNSASQDTLNALICRYIAFIDNIYNISSLNVTKRIFAENNIYTSLHSHHTKILMARYRRKAIGTIRKFLPA</sequence>
<organism evidence="4 6">
    <name type="scientific">Pseudomonas extremaustralis</name>
    <dbReference type="NCBI Taxonomy" id="359110"/>
    <lineage>
        <taxon>Bacteria</taxon>
        <taxon>Pseudomonadati</taxon>
        <taxon>Pseudomonadota</taxon>
        <taxon>Gammaproteobacteria</taxon>
        <taxon>Pseudomonadales</taxon>
        <taxon>Pseudomonadaceae</taxon>
        <taxon>Pseudomonas</taxon>
    </lineage>
</organism>
<dbReference type="PANTHER" id="PTHR22916:SF3">
    <property type="entry name" value="UDP-GLCNAC:BETAGAL BETA-1,3-N-ACETYLGLUCOSAMINYLTRANSFERASE-LIKE PROTEIN 1"/>
    <property type="match status" value="1"/>
</dbReference>
<dbReference type="AlphaFoldDB" id="A0A5C5Q7I9"/>
<keyword evidence="4" id="KW-0808">Transferase</keyword>
<evidence type="ECO:0000313" key="3">
    <source>
        <dbReference type="EMBL" id="SDF40884.1"/>
    </source>
</evidence>
<dbReference type="RefSeq" id="WP_010566508.1">
    <property type="nucleotide sequence ID" value="NZ_LT629689.1"/>
</dbReference>
<dbReference type="Proteomes" id="UP000182858">
    <property type="component" value="Chromosome I"/>
</dbReference>
<keyword evidence="1" id="KW-0472">Membrane</keyword>
<keyword evidence="1" id="KW-1003">Cell membrane</keyword>
<dbReference type="GeneID" id="78554306"/>
<name>A0A5C5Q7I9_9PSED</name>
<dbReference type="Pfam" id="PF00535">
    <property type="entry name" value="Glycos_transf_2"/>
    <property type="match status" value="1"/>
</dbReference>
<keyword evidence="5" id="KW-1185">Reference proteome</keyword>
<dbReference type="OrthoDB" id="9802649at2"/>
<dbReference type="GO" id="GO:0016758">
    <property type="term" value="F:hexosyltransferase activity"/>
    <property type="evidence" value="ECO:0007669"/>
    <property type="project" value="UniProtKB-ARBA"/>
</dbReference>
<accession>A0A5C5Q7I9</accession>
<dbReference type="EMBL" id="LT629689">
    <property type="protein sequence ID" value="SDF40884.1"/>
    <property type="molecule type" value="Genomic_DNA"/>
</dbReference>